<feature type="compositionally biased region" description="Basic and acidic residues" evidence="1">
    <location>
        <begin position="1"/>
        <end position="10"/>
    </location>
</feature>
<dbReference type="AlphaFoldDB" id="A0A9P9IK61"/>
<feature type="compositionally biased region" description="Basic and acidic residues" evidence="1">
    <location>
        <begin position="335"/>
        <end position="346"/>
    </location>
</feature>
<feature type="compositionally biased region" description="Low complexity" evidence="1">
    <location>
        <begin position="349"/>
        <end position="377"/>
    </location>
</feature>
<comment type="caution">
    <text evidence="2">The sequence shown here is derived from an EMBL/GenBank/DDBJ whole genome shotgun (WGS) entry which is preliminary data.</text>
</comment>
<evidence type="ECO:0000256" key="1">
    <source>
        <dbReference type="SAM" id="MobiDB-lite"/>
    </source>
</evidence>
<name>A0A9P9IK61_9PLEO</name>
<gene>
    <name evidence="2" type="ORF">B0J11DRAFT_531007</name>
</gene>
<sequence>MAHYDYDNRYHHSRRPDSYYSRSRDTDGYSRHAPPSSKSSFPIPPPLTSMSNSLNQSGYTSSYDRRYAAQPPPHSKSSSTHSTYRSDPRPRTLSKWPPSPAVEDEVAALAKEVAVPASPAQRADGGEAKSRGTVDQYPIIQEIEQPKVAVPVPDLNDERRFVLVSDTAPDADDISSSGYSAIHERRRRKSFAERGNMAHLKTDIHDPPVFTERVSTPYVYKPQKDSTAPSSAADIFLSPEPITPSTTNIPRSVPTRDQRDQRDQNAKPSKSDSVHGRYDSFIQSPRTPKNDVFEDSDSGEDATHLRTERKPARYSFVKSDLQKEDLRTSLLDSQARADAKKPEQLPKHPSSYTNPSGSGSSKTSSPGSQSPRSSASSLKDDYPRQKTRPAPVETGHPQISRTYSESRSTRPSSPLRPRSPMQREVPPSPPRSPQLPPRRFFDSPVVSRPSSRSGPPRPPSPLSSSATLPTPRGPITEADWHATYPPNPTNDRPRPPTRPSRFESMPVPAPRIDVKSPSPARPSNPPASLPYPVDDRASDAFMPPEQAYQYDHSGTPTSSAPSARPAYPDRSSSTPHSPMPPSPRERPLANLPRPSIPSRHATSPEEVPRVRRTRSSSLKSQSSQDERRSDRKPAMINKPLPSCPRKEPSSDYDDWYALDGCPNCHICPTCYTEVFADTPFNDYFKPVRRYGLRACDFSSPWMRLAWLLTIKQQRKSLELLFRLATISDLNRQCPNDREVNGGEWYGLPDQRDGVYVANFAICPRDLKMTEALFPTIRKVMSRLPSTNQMERPRQCTLRVSSKRFPKYLDLLLEIDQEARLKGRAPDVQRFINMARDHANKDECSRGAPFLRRAWHFIPELPEFTVCEECYDDVVWPEIQKKNPIARAFIRNIQFVPGEDQNGSSCCLYSDRMRRIWDRAVENRDFHYLERKAVDRKKQESRTGRKKAELTRWLQTMANTGGYRDSEYERLKSDLRQVEDEWKRIE</sequence>
<dbReference type="EMBL" id="JAGMWT010000009">
    <property type="protein sequence ID" value="KAH7122240.1"/>
    <property type="molecule type" value="Genomic_DNA"/>
</dbReference>
<accession>A0A9P9IK61</accession>
<organism evidence="2 3">
    <name type="scientific">Dendryphion nanum</name>
    <dbReference type="NCBI Taxonomy" id="256645"/>
    <lineage>
        <taxon>Eukaryota</taxon>
        <taxon>Fungi</taxon>
        <taxon>Dikarya</taxon>
        <taxon>Ascomycota</taxon>
        <taxon>Pezizomycotina</taxon>
        <taxon>Dothideomycetes</taxon>
        <taxon>Pleosporomycetidae</taxon>
        <taxon>Pleosporales</taxon>
        <taxon>Torulaceae</taxon>
        <taxon>Dendryphion</taxon>
    </lineage>
</organism>
<dbReference type="OrthoDB" id="5296at2759"/>
<evidence type="ECO:0000313" key="2">
    <source>
        <dbReference type="EMBL" id="KAH7122240.1"/>
    </source>
</evidence>
<feature type="region of interest" description="Disordered" evidence="1">
    <location>
        <begin position="1"/>
        <end position="110"/>
    </location>
</feature>
<feature type="compositionally biased region" description="Basic and acidic residues" evidence="1">
    <location>
        <begin position="301"/>
        <end position="311"/>
    </location>
</feature>
<feature type="compositionally biased region" description="Basic and acidic residues" evidence="1">
    <location>
        <begin position="624"/>
        <end position="633"/>
    </location>
</feature>
<feature type="compositionally biased region" description="Basic and acidic residues" evidence="1">
    <location>
        <begin position="254"/>
        <end position="278"/>
    </location>
</feature>
<feature type="compositionally biased region" description="Pro residues" evidence="1">
    <location>
        <begin position="519"/>
        <end position="529"/>
    </location>
</feature>
<feature type="compositionally biased region" description="Pro residues" evidence="1">
    <location>
        <begin position="426"/>
        <end position="436"/>
    </location>
</feature>
<protein>
    <submittedName>
        <fullName evidence="2">Uncharacterized protein</fullName>
    </submittedName>
</protein>
<feature type="region of interest" description="Disordered" evidence="1">
    <location>
        <begin position="169"/>
        <end position="646"/>
    </location>
</feature>
<feature type="compositionally biased region" description="Low complexity" evidence="1">
    <location>
        <begin position="400"/>
        <end position="420"/>
    </location>
</feature>
<keyword evidence="3" id="KW-1185">Reference proteome</keyword>
<proteinExistence type="predicted"/>
<feature type="compositionally biased region" description="Low complexity" evidence="1">
    <location>
        <begin position="443"/>
        <end position="454"/>
    </location>
</feature>
<evidence type="ECO:0000313" key="3">
    <source>
        <dbReference type="Proteomes" id="UP000700596"/>
    </source>
</evidence>
<reference evidence="2" key="1">
    <citation type="journal article" date="2021" name="Nat. Commun.">
        <title>Genetic determinants of endophytism in the Arabidopsis root mycobiome.</title>
        <authorList>
            <person name="Mesny F."/>
            <person name="Miyauchi S."/>
            <person name="Thiergart T."/>
            <person name="Pickel B."/>
            <person name="Atanasova L."/>
            <person name="Karlsson M."/>
            <person name="Huettel B."/>
            <person name="Barry K.W."/>
            <person name="Haridas S."/>
            <person name="Chen C."/>
            <person name="Bauer D."/>
            <person name="Andreopoulos W."/>
            <person name="Pangilinan J."/>
            <person name="LaButti K."/>
            <person name="Riley R."/>
            <person name="Lipzen A."/>
            <person name="Clum A."/>
            <person name="Drula E."/>
            <person name="Henrissat B."/>
            <person name="Kohler A."/>
            <person name="Grigoriev I.V."/>
            <person name="Martin F.M."/>
            <person name="Hacquard S."/>
        </authorList>
    </citation>
    <scope>NUCLEOTIDE SEQUENCE</scope>
    <source>
        <strain evidence="2">MPI-CAGE-CH-0243</strain>
    </source>
</reference>
<dbReference type="Proteomes" id="UP000700596">
    <property type="component" value="Unassembled WGS sequence"/>
</dbReference>
<feature type="compositionally biased region" description="Polar residues" evidence="1">
    <location>
        <begin position="48"/>
        <end position="62"/>
    </location>
</feature>
<feature type="compositionally biased region" description="Polar residues" evidence="1">
    <location>
        <begin position="552"/>
        <end position="561"/>
    </location>
</feature>